<dbReference type="EMBL" id="LJQD01000415">
    <property type="protein sequence ID" value="KPW92124.1"/>
    <property type="molecule type" value="Genomic_DNA"/>
</dbReference>
<proteinExistence type="predicted"/>
<gene>
    <name evidence="1" type="ORF">ALO79_200185</name>
</gene>
<comment type="caution">
    <text evidence="1">The sequence shown here is derived from an EMBL/GenBank/DDBJ whole genome shotgun (WGS) entry which is preliminary data.</text>
</comment>
<protein>
    <submittedName>
        <fullName evidence="1">Uncharacterized protein</fullName>
    </submittedName>
</protein>
<dbReference type="AlphaFoldDB" id="A0A0P9P2F8"/>
<dbReference type="Proteomes" id="UP000050381">
    <property type="component" value="Unassembled WGS sequence"/>
</dbReference>
<evidence type="ECO:0000313" key="1">
    <source>
        <dbReference type="EMBL" id="KPW92124.1"/>
    </source>
</evidence>
<accession>A0A0P9P2F8</accession>
<reference evidence="1 2" key="1">
    <citation type="submission" date="2015-09" db="EMBL/GenBank/DDBJ databases">
        <title>Genome announcement of multiple Pseudomonas syringae strains.</title>
        <authorList>
            <person name="Thakur S."/>
            <person name="Wang P.W."/>
            <person name="Gong Y."/>
            <person name="Weir B.S."/>
            <person name="Guttman D.S."/>
        </authorList>
    </citation>
    <scope>NUCLEOTIDE SEQUENCE [LARGE SCALE GENOMIC DNA]</scope>
    <source>
        <strain evidence="1 2">ICMP9419</strain>
    </source>
</reference>
<organism evidence="1 2">
    <name type="scientific">Pseudomonas syringae pv. castaneae</name>
    <dbReference type="NCBI Taxonomy" id="264450"/>
    <lineage>
        <taxon>Bacteria</taxon>
        <taxon>Pseudomonadati</taxon>
        <taxon>Pseudomonadota</taxon>
        <taxon>Gammaproteobacteria</taxon>
        <taxon>Pseudomonadales</taxon>
        <taxon>Pseudomonadaceae</taxon>
        <taxon>Pseudomonas</taxon>
        <taxon>Pseudomonas syringae</taxon>
    </lineage>
</organism>
<sequence>MHGDVFRQLGVTALEDDSHTNLVAVQVSTDHVTFNANQTTDVDVLAGLANQYQARLFLSFDQRRCVGQFVSEGLVDAGSDECLEVVLQSQEVGLGVHFQQNGGLTVVLDGDGAFSGNVASLLGSLDGARSAHVINGFLDVAASLGQGFLAVHHAFAGTLAQFFDQRCSNLCHFKILLDRFSTIPPDRTGDQFFLKTTAYRPRQITNR</sequence>
<evidence type="ECO:0000313" key="2">
    <source>
        <dbReference type="Proteomes" id="UP000050381"/>
    </source>
</evidence>
<name>A0A0P9P2F8_PSESX</name>